<organism evidence="2 3">
    <name type="scientific">Actinomadura harenae</name>
    <dbReference type="NCBI Taxonomy" id="2483351"/>
    <lineage>
        <taxon>Bacteria</taxon>
        <taxon>Bacillati</taxon>
        <taxon>Actinomycetota</taxon>
        <taxon>Actinomycetes</taxon>
        <taxon>Streptosporangiales</taxon>
        <taxon>Thermomonosporaceae</taxon>
        <taxon>Actinomadura</taxon>
    </lineage>
</organism>
<protein>
    <submittedName>
        <fullName evidence="2">DUF397 domain-containing protein</fullName>
    </submittedName>
</protein>
<feature type="domain" description="DUF397" evidence="1">
    <location>
        <begin position="25"/>
        <end position="78"/>
    </location>
</feature>
<proteinExistence type="predicted"/>
<dbReference type="Pfam" id="PF04149">
    <property type="entry name" value="DUF397"/>
    <property type="match status" value="1"/>
</dbReference>
<evidence type="ECO:0000313" key="3">
    <source>
        <dbReference type="Proteomes" id="UP000282674"/>
    </source>
</evidence>
<evidence type="ECO:0000313" key="2">
    <source>
        <dbReference type="EMBL" id="RMI43042.1"/>
    </source>
</evidence>
<reference evidence="2 3" key="1">
    <citation type="submission" date="2018-10" db="EMBL/GenBank/DDBJ databases">
        <title>Isolation from soil.</title>
        <authorList>
            <person name="Hu J."/>
        </authorList>
    </citation>
    <scope>NUCLEOTIDE SEQUENCE [LARGE SCALE GENOMIC DNA]</scope>
    <source>
        <strain evidence="2 3">NEAU-Ht49</strain>
    </source>
</reference>
<dbReference type="OrthoDB" id="3481589at2"/>
<dbReference type="AlphaFoldDB" id="A0A3M2M0T8"/>
<dbReference type="Proteomes" id="UP000282674">
    <property type="component" value="Unassembled WGS sequence"/>
</dbReference>
<keyword evidence="3" id="KW-1185">Reference proteome</keyword>
<dbReference type="InterPro" id="IPR007278">
    <property type="entry name" value="DUF397"/>
</dbReference>
<comment type="caution">
    <text evidence="2">The sequence shown here is derived from an EMBL/GenBank/DDBJ whole genome shotgun (WGS) entry which is preliminary data.</text>
</comment>
<dbReference type="EMBL" id="RFFG01000028">
    <property type="protein sequence ID" value="RMI43042.1"/>
    <property type="molecule type" value="Genomic_DNA"/>
</dbReference>
<gene>
    <name evidence="2" type="ORF">EBO15_17545</name>
</gene>
<name>A0A3M2M0T8_9ACTN</name>
<sequence length="85" mass="9254">MYGSIRRWFERDHRPVFGAVLVTVVWRKSSYSGGADDEQCIELGRLASSIGLRDSKSPASGHLSLSEVEFGGLVESIKRAQGLSG</sequence>
<accession>A0A3M2M0T8</accession>
<evidence type="ECO:0000259" key="1">
    <source>
        <dbReference type="Pfam" id="PF04149"/>
    </source>
</evidence>
<dbReference type="RefSeq" id="WP_122195472.1">
    <property type="nucleotide sequence ID" value="NZ_JBHSKC010000004.1"/>
</dbReference>